<evidence type="ECO:0000256" key="1">
    <source>
        <dbReference type="ARBA" id="ARBA00007613"/>
    </source>
</evidence>
<dbReference type="EMBL" id="BAAAFA010000003">
    <property type="protein sequence ID" value="GAA0814544.1"/>
    <property type="molecule type" value="Genomic_DNA"/>
</dbReference>
<dbReference type="InterPro" id="IPR003423">
    <property type="entry name" value="OMP_efflux"/>
</dbReference>
<evidence type="ECO:0000313" key="3">
    <source>
        <dbReference type="Proteomes" id="UP001500021"/>
    </source>
</evidence>
<dbReference type="InterPro" id="IPR010131">
    <property type="entry name" value="MdtP/NodT-like"/>
</dbReference>
<organism evidence="2 3">
    <name type="scientific">Colwellia asteriadis</name>
    <dbReference type="NCBI Taxonomy" id="517723"/>
    <lineage>
        <taxon>Bacteria</taxon>
        <taxon>Pseudomonadati</taxon>
        <taxon>Pseudomonadota</taxon>
        <taxon>Gammaproteobacteria</taxon>
        <taxon>Alteromonadales</taxon>
        <taxon>Colwelliaceae</taxon>
        <taxon>Colwellia</taxon>
    </lineage>
</organism>
<accession>A0ABN1L560</accession>
<dbReference type="PANTHER" id="PTHR30203">
    <property type="entry name" value="OUTER MEMBRANE CATION EFFLUX PROTEIN"/>
    <property type="match status" value="1"/>
</dbReference>
<dbReference type="Pfam" id="PF02321">
    <property type="entry name" value="OEP"/>
    <property type="match status" value="2"/>
</dbReference>
<proteinExistence type="inferred from homology"/>
<comment type="similarity">
    <text evidence="1">Belongs to the outer membrane factor (OMF) (TC 1.B.17) family.</text>
</comment>
<comment type="caution">
    <text evidence="2">The sequence shown here is derived from an EMBL/GenBank/DDBJ whole genome shotgun (WGS) entry which is preliminary data.</text>
</comment>
<dbReference type="Gene3D" id="1.20.1600.10">
    <property type="entry name" value="Outer membrane efflux proteins (OEP)"/>
    <property type="match status" value="1"/>
</dbReference>
<gene>
    <name evidence="2" type="ORF">GCM10009111_11560</name>
</gene>
<dbReference type="Proteomes" id="UP001500021">
    <property type="component" value="Unassembled WGS sequence"/>
</dbReference>
<reference evidence="2 3" key="1">
    <citation type="journal article" date="2019" name="Int. J. Syst. Evol. Microbiol.">
        <title>The Global Catalogue of Microorganisms (GCM) 10K type strain sequencing project: providing services to taxonomists for standard genome sequencing and annotation.</title>
        <authorList>
            <consortium name="The Broad Institute Genomics Platform"/>
            <consortium name="The Broad Institute Genome Sequencing Center for Infectious Disease"/>
            <person name="Wu L."/>
            <person name="Ma J."/>
        </authorList>
    </citation>
    <scope>NUCLEOTIDE SEQUENCE [LARGE SCALE GENOMIC DNA]</scope>
    <source>
        <strain evidence="2 3">JCM 15608</strain>
    </source>
</reference>
<sequence length="420" mass="46823">MPFIPTIAFAQEVPLQTVDLRSAIAQTIDMHPELKSFAIQAKMYSGYAQQAGVQSRPQIGFTIEDALGTGEHSGFKSAQSTLSISWLLDGGLVQSKIKAAKQYGSTVALEREVKALDLAAQTARYFIQVLVNNERLKLAQFSLKQANNSFEAISKRVKAGKSSLVDKLKSQVEVANRELIVEDLTHEVDASKYQLFAQWGEKIKGVNQNNRHKKSMIVGSLLSLPSVTNFDSLFTKLRQTPSVNLFATKQRIAQSEIELARIESKPLWQFSTGLRRYETTDDFGLVAGISIPFGDGNRNEGKIKALRASQSQLETESLALVHKLNTQLYVLIEQLKHSQHVIHAVSDNIIPVLEQAFKEAEKAYNVGKYSYTEWMNTQKALLNAQSDLIAAYQNAHLKNIEIERLTGTSILSINKDKKEK</sequence>
<dbReference type="PANTHER" id="PTHR30203:SF24">
    <property type="entry name" value="BLR4935 PROTEIN"/>
    <property type="match status" value="1"/>
</dbReference>
<evidence type="ECO:0000313" key="2">
    <source>
        <dbReference type="EMBL" id="GAA0814544.1"/>
    </source>
</evidence>
<keyword evidence="3" id="KW-1185">Reference proteome</keyword>
<protein>
    <submittedName>
        <fullName evidence="2">TolC family protein</fullName>
    </submittedName>
</protein>
<name>A0ABN1L560_9GAMM</name>
<dbReference type="SUPFAM" id="SSF56954">
    <property type="entry name" value="Outer membrane efflux proteins (OEP)"/>
    <property type="match status" value="1"/>
</dbReference>